<dbReference type="RefSeq" id="WP_068709606.1">
    <property type="nucleotide sequence ID" value="NZ_LRIE01000081.1"/>
</dbReference>
<sequence>MPSGPSLAVPSTRSESLVQVRGLVKQFDETTALAGVDLDVARGELLVLLGLSGSGKSTLLRCLNGLHRPSAGEVTVAGTRVDRASSRELRQLRTEVGFVFQHFNLVGRLTCLENVLIGGLGRVRGPRYGISTYSRSMREEALAHIERVGLADQAYQRADTLSGGQQQRVAIARTLMQRPQLVLADEPVASLDPENAAAVMDLFVRVCAEEGLTVVCTLHQVDLALGWADRLVGLRHGEKVLDRPAAGLTREDAMAIYRRVEPLSEDRTHVEGPTGTPDDGARLSERRTEVLA</sequence>
<protein>
    <submittedName>
        <fullName evidence="9">Phosphate-import ATP-binding protein PhnC</fullName>
        <ecNumber evidence="9">3.6.3.27</ecNumber>
    </submittedName>
</protein>
<dbReference type="Proteomes" id="UP000076447">
    <property type="component" value="Unassembled WGS sequence"/>
</dbReference>
<dbReference type="InterPro" id="IPR017871">
    <property type="entry name" value="ABC_transporter-like_CS"/>
</dbReference>
<dbReference type="SMART" id="SM00382">
    <property type="entry name" value="AAA"/>
    <property type="match status" value="1"/>
</dbReference>
<keyword evidence="4 9" id="KW-0067">ATP-binding</keyword>
<dbReference type="GO" id="GO:0005524">
    <property type="term" value="F:ATP binding"/>
    <property type="evidence" value="ECO:0007669"/>
    <property type="project" value="UniProtKB-KW"/>
</dbReference>
<feature type="region of interest" description="Disordered" evidence="7">
    <location>
        <begin position="264"/>
        <end position="292"/>
    </location>
</feature>
<gene>
    <name evidence="9" type="primary">phnC_1</name>
    <name evidence="9" type="ORF">OJAG_31060</name>
</gene>
<feature type="domain" description="ABC transporter" evidence="8">
    <location>
        <begin position="18"/>
        <end position="261"/>
    </location>
</feature>
<dbReference type="Pfam" id="PF00005">
    <property type="entry name" value="ABC_tran"/>
    <property type="match status" value="1"/>
</dbReference>
<dbReference type="STRING" id="43678.OJAG_31060"/>
<dbReference type="AlphaFoldDB" id="A0A163QKY5"/>
<dbReference type="InterPro" id="IPR050086">
    <property type="entry name" value="MetN_ABC_transporter-like"/>
</dbReference>
<organism evidence="9 10">
    <name type="scientific">Oerskovia enterophila</name>
    <dbReference type="NCBI Taxonomy" id="43678"/>
    <lineage>
        <taxon>Bacteria</taxon>
        <taxon>Bacillati</taxon>
        <taxon>Actinomycetota</taxon>
        <taxon>Actinomycetes</taxon>
        <taxon>Micrococcales</taxon>
        <taxon>Cellulomonadaceae</taxon>
        <taxon>Oerskovia</taxon>
    </lineage>
</organism>
<evidence type="ECO:0000256" key="2">
    <source>
        <dbReference type="ARBA" id="ARBA00022475"/>
    </source>
</evidence>
<evidence type="ECO:0000256" key="5">
    <source>
        <dbReference type="ARBA" id="ARBA00022967"/>
    </source>
</evidence>
<dbReference type="Gene3D" id="3.40.50.300">
    <property type="entry name" value="P-loop containing nucleotide triphosphate hydrolases"/>
    <property type="match status" value="1"/>
</dbReference>
<evidence type="ECO:0000256" key="1">
    <source>
        <dbReference type="ARBA" id="ARBA00022448"/>
    </source>
</evidence>
<evidence type="ECO:0000313" key="9">
    <source>
        <dbReference type="EMBL" id="KZM34274.1"/>
    </source>
</evidence>
<dbReference type="PROSITE" id="PS00211">
    <property type="entry name" value="ABC_TRANSPORTER_1"/>
    <property type="match status" value="1"/>
</dbReference>
<accession>A0A163QKY5</accession>
<dbReference type="GO" id="GO:0016887">
    <property type="term" value="F:ATP hydrolysis activity"/>
    <property type="evidence" value="ECO:0007669"/>
    <property type="project" value="InterPro"/>
</dbReference>
<evidence type="ECO:0000313" key="10">
    <source>
        <dbReference type="Proteomes" id="UP000076447"/>
    </source>
</evidence>
<dbReference type="EC" id="3.6.3.27" evidence="9"/>
<evidence type="ECO:0000256" key="3">
    <source>
        <dbReference type="ARBA" id="ARBA00022741"/>
    </source>
</evidence>
<dbReference type="InterPro" id="IPR003593">
    <property type="entry name" value="AAA+_ATPase"/>
</dbReference>
<dbReference type="PROSITE" id="PS50893">
    <property type="entry name" value="ABC_TRANSPORTER_2"/>
    <property type="match status" value="1"/>
</dbReference>
<dbReference type="InterPro" id="IPR027417">
    <property type="entry name" value="P-loop_NTPase"/>
</dbReference>
<dbReference type="OrthoDB" id="4283894at2"/>
<keyword evidence="9" id="KW-0378">Hydrolase</keyword>
<keyword evidence="3" id="KW-0547">Nucleotide-binding</keyword>
<feature type="compositionally biased region" description="Basic and acidic residues" evidence="7">
    <location>
        <begin position="279"/>
        <end position="292"/>
    </location>
</feature>
<evidence type="ECO:0000256" key="6">
    <source>
        <dbReference type="ARBA" id="ARBA00023136"/>
    </source>
</evidence>
<dbReference type="EMBL" id="LRIE01000081">
    <property type="protein sequence ID" value="KZM34274.1"/>
    <property type="molecule type" value="Genomic_DNA"/>
</dbReference>
<dbReference type="NCBIfam" id="TIGR02315">
    <property type="entry name" value="ABC_phnC"/>
    <property type="match status" value="1"/>
</dbReference>
<comment type="caution">
    <text evidence="9">The sequence shown here is derived from an EMBL/GenBank/DDBJ whole genome shotgun (WGS) entry which is preliminary data.</text>
</comment>
<keyword evidence="2" id="KW-1003">Cell membrane</keyword>
<dbReference type="GO" id="GO:0016020">
    <property type="term" value="C:membrane"/>
    <property type="evidence" value="ECO:0007669"/>
    <property type="project" value="InterPro"/>
</dbReference>
<dbReference type="SUPFAM" id="SSF52540">
    <property type="entry name" value="P-loop containing nucleoside triphosphate hydrolases"/>
    <property type="match status" value="1"/>
</dbReference>
<dbReference type="PANTHER" id="PTHR43166:SF6">
    <property type="entry name" value="PHOSPHONATES IMPORT ATP-BINDING PROTEIN PHNC"/>
    <property type="match status" value="1"/>
</dbReference>
<dbReference type="PATRIC" id="fig|43678.3.peg.3262"/>
<keyword evidence="1" id="KW-0813">Transport</keyword>
<keyword evidence="5" id="KW-1278">Translocase</keyword>
<evidence type="ECO:0000259" key="8">
    <source>
        <dbReference type="PROSITE" id="PS50893"/>
    </source>
</evidence>
<keyword evidence="6" id="KW-0472">Membrane</keyword>
<evidence type="ECO:0000256" key="7">
    <source>
        <dbReference type="SAM" id="MobiDB-lite"/>
    </source>
</evidence>
<proteinExistence type="predicted"/>
<dbReference type="GO" id="GO:0015416">
    <property type="term" value="F:ABC-type phosphonate transporter activity"/>
    <property type="evidence" value="ECO:0007669"/>
    <property type="project" value="InterPro"/>
</dbReference>
<dbReference type="InterPro" id="IPR012693">
    <property type="entry name" value="ABC_transpr_PhnC"/>
</dbReference>
<dbReference type="InterPro" id="IPR003439">
    <property type="entry name" value="ABC_transporter-like_ATP-bd"/>
</dbReference>
<dbReference type="PANTHER" id="PTHR43166">
    <property type="entry name" value="AMINO ACID IMPORT ATP-BINDING PROTEIN"/>
    <property type="match status" value="1"/>
</dbReference>
<evidence type="ECO:0000256" key="4">
    <source>
        <dbReference type="ARBA" id="ARBA00022840"/>
    </source>
</evidence>
<name>A0A163QKY5_9CELL</name>
<reference evidence="9 10" key="1">
    <citation type="submission" date="2016-01" db="EMBL/GenBank/DDBJ databases">
        <title>Genome sequence of Oerskovia enterophila VJag, an agar and cellulose degrading bacterium.</title>
        <authorList>
            <person name="Poehlein A."/>
            <person name="Jag V."/>
            <person name="Bengelsdorf F."/>
            <person name="Duerre P."/>
            <person name="Daniel R."/>
        </authorList>
    </citation>
    <scope>NUCLEOTIDE SEQUENCE [LARGE SCALE GENOMIC DNA]</scope>
    <source>
        <strain evidence="9 10">VJag</strain>
    </source>
</reference>